<dbReference type="AlphaFoldDB" id="A0ABD0QHD2"/>
<evidence type="ECO:0000313" key="2">
    <source>
        <dbReference type="EMBL" id="KAL0185533.1"/>
    </source>
</evidence>
<reference evidence="2 3" key="1">
    <citation type="submission" date="2024-05" db="EMBL/GenBank/DDBJ databases">
        <title>Genome sequencing and assembly of Indian major carp, Cirrhinus mrigala (Hamilton, 1822).</title>
        <authorList>
            <person name="Mohindra V."/>
            <person name="Chowdhury L.M."/>
            <person name="Lal K."/>
            <person name="Jena J.K."/>
        </authorList>
    </citation>
    <scope>NUCLEOTIDE SEQUENCE [LARGE SCALE GENOMIC DNA]</scope>
    <source>
        <strain evidence="2">CM1030</strain>
        <tissue evidence="2">Blood</tissue>
    </source>
</reference>
<evidence type="ECO:0000313" key="3">
    <source>
        <dbReference type="Proteomes" id="UP001529510"/>
    </source>
</evidence>
<proteinExistence type="predicted"/>
<comment type="caution">
    <text evidence="2">The sequence shown here is derived from an EMBL/GenBank/DDBJ whole genome shotgun (WGS) entry which is preliminary data.</text>
</comment>
<name>A0ABD0QHD2_CIRMR</name>
<protein>
    <submittedName>
        <fullName evidence="2">Uncharacterized protein</fullName>
    </submittedName>
</protein>
<gene>
    <name evidence="2" type="ORF">M9458_017203</name>
</gene>
<evidence type="ECO:0000256" key="1">
    <source>
        <dbReference type="SAM" id="MobiDB-lite"/>
    </source>
</evidence>
<accession>A0ABD0QHD2</accession>
<feature type="region of interest" description="Disordered" evidence="1">
    <location>
        <begin position="1"/>
        <end position="24"/>
    </location>
</feature>
<feature type="non-terminal residue" evidence="2">
    <location>
        <position position="263"/>
    </location>
</feature>
<keyword evidence="3" id="KW-1185">Reference proteome</keyword>
<dbReference type="EMBL" id="JAMKFB020000008">
    <property type="protein sequence ID" value="KAL0185533.1"/>
    <property type="molecule type" value="Genomic_DNA"/>
</dbReference>
<sequence length="263" mass="28817">AGLPEFAQRQDGGTTETISEAPGPYGIRSRSYAVRIASYETTSALVTLPSPEMGMALDHAGVSRLFQPLVRPCFSTIEGARRTIVPAVSYINRQGGLRSRRISQPAISSSGVRRGCCVPSTQSCSRRALTTALVPRGVTTPCRDDPADLESIRGSSGRPVCFPRVLPLLAVFFPDQGSLSMDALAHSWPRALRKCMFPPVCFLAQTLCNVRENKKQVLLVAPYWPTRTWLNPPRPPLVPSWDLFVILTGLRRGPFELLDSVKL</sequence>
<organism evidence="2 3">
    <name type="scientific">Cirrhinus mrigala</name>
    <name type="common">Mrigala</name>
    <dbReference type="NCBI Taxonomy" id="683832"/>
    <lineage>
        <taxon>Eukaryota</taxon>
        <taxon>Metazoa</taxon>
        <taxon>Chordata</taxon>
        <taxon>Craniata</taxon>
        <taxon>Vertebrata</taxon>
        <taxon>Euteleostomi</taxon>
        <taxon>Actinopterygii</taxon>
        <taxon>Neopterygii</taxon>
        <taxon>Teleostei</taxon>
        <taxon>Ostariophysi</taxon>
        <taxon>Cypriniformes</taxon>
        <taxon>Cyprinidae</taxon>
        <taxon>Labeoninae</taxon>
        <taxon>Labeonini</taxon>
        <taxon>Cirrhinus</taxon>
    </lineage>
</organism>
<dbReference type="Proteomes" id="UP001529510">
    <property type="component" value="Unassembled WGS sequence"/>
</dbReference>
<feature type="non-terminal residue" evidence="2">
    <location>
        <position position="1"/>
    </location>
</feature>